<dbReference type="GeneID" id="5141329"/>
<accession>Q14VK9</accession>
<protein>
    <submittedName>
        <fullName evidence="1">ORF121</fullName>
    </submittedName>
</protein>
<dbReference type="Proteomes" id="UP000011238">
    <property type="component" value="Segment"/>
</dbReference>
<reference evidence="2" key="1">
    <citation type="journal article" date="1999" name="J. Cancer Res. Clin. Oncol.">
        <title>Genomic studies of the Lucke tumor herpesvirus (RaHV-1).</title>
        <authorList>
            <person name="Davison A.J."/>
            <person name="Sauerbier W."/>
            <person name="Dolan A."/>
            <person name="Addison C."/>
            <person name="McKinnell R.G."/>
        </authorList>
    </citation>
    <scope>NUCLEOTIDE SEQUENCE [LARGE SCALE GENOMIC DNA]</scope>
    <source>
        <strain evidence="2">McKinnell</strain>
    </source>
</reference>
<reference evidence="1 2" key="2">
    <citation type="journal article" date="2006" name="J. Gen. Virol.">
        <title>Genome sequences of two frog herpesviruses.</title>
        <authorList>
            <person name="Davison A.J."/>
            <person name="Cunningham C."/>
            <person name="Sauerbier W."/>
            <person name="McKinnell R.G."/>
        </authorList>
    </citation>
    <scope>NUCLEOTIDE SEQUENCE [LARGE SCALE GENOMIC DNA]</scope>
    <source>
        <strain evidence="1 2">McKinnell</strain>
    </source>
</reference>
<name>Q14VK9_9VIRU</name>
<evidence type="ECO:0000313" key="2">
    <source>
        <dbReference type="Proteomes" id="UP000011238"/>
    </source>
</evidence>
<dbReference type="RefSeq" id="YP_656776.1">
    <property type="nucleotide sequence ID" value="NC_008211.1"/>
</dbReference>
<dbReference type="KEGG" id="vg:5141329"/>
<evidence type="ECO:0000313" key="1">
    <source>
        <dbReference type="EMBL" id="ABG25731.1"/>
    </source>
</evidence>
<proteinExistence type="predicted"/>
<keyword evidence="2" id="KW-1185">Reference proteome</keyword>
<sequence length="472" mass="52239">MRPVRDKAVPRLSMSRKAVLNEGAWKALRLHMDPSVIPESSLYVQSPASAFAEVAVALRTLNEHLRAAGRGTRPIFTESELLHVVRPVTRRTLEAVYSGAPPGDDDPQYDEALLFLAMPLDQVEEHYTAPRSKAEDAYLVEAARCIFAMRLATRVHATRYHNGMAQDKGEALLYHLHASLQGASESSVVGGDEDRAPTKAEYTLPTPFLYGGGCGVELLGLVHDPALSVLADEAGIANSVPSSGWLRSALLDFNTRTRLRPRALQRRTEMQKVLDDSFLAAWARRSAAFERISGVWGWQKMAVDVQEAYAAPWYIRHGALNAPHNASRDPHRLAEVDPELVLAHDTAGAVHLDAGEQGNEGAQNVTSVAAPPEIEPAVTAQYDHLERLNREIWRERDMPPMRYDAWHTAAEMHVTGETLRMPQVRGTDSKRLRDAPSNPLNAWKDQYERIAQVVPPPKTSSAFHAPRAHSRG</sequence>
<dbReference type="EMBL" id="DQ665917">
    <property type="protein sequence ID" value="ABG25731.1"/>
    <property type="molecule type" value="Genomic_DNA"/>
</dbReference>
<organism evidence="2">
    <name type="scientific">Ranid herpesvirus 1</name>
    <name type="common">Lucke tumor herpesvirus</name>
    <dbReference type="NCBI Taxonomy" id="85655"/>
    <lineage>
        <taxon>Viruses</taxon>
        <taxon>Duplodnaviria</taxon>
        <taxon>Heunggongvirae</taxon>
        <taxon>Peploviricota</taxon>
        <taxon>Herviviricetes</taxon>
        <taxon>Herpesvirales</taxon>
        <taxon>Alloherpesviridae</taxon>
        <taxon>Batravirus</taxon>
        <taxon>Batravirus ranidallo1</taxon>
    </lineage>
</organism>